<evidence type="ECO:0000256" key="9">
    <source>
        <dbReference type="SAM" id="MobiDB-lite"/>
    </source>
</evidence>
<evidence type="ECO:0000256" key="2">
    <source>
        <dbReference type="ARBA" id="ARBA00008377"/>
    </source>
</evidence>
<reference evidence="11" key="1">
    <citation type="submission" date="2025-08" db="UniProtKB">
        <authorList>
            <consortium name="Ensembl"/>
        </authorList>
    </citation>
    <scope>IDENTIFICATION</scope>
</reference>
<reference evidence="11" key="2">
    <citation type="submission" date="2025-09" db="UniProtKB">
        <authorList>
            <consortium name="Ensembl"/>
        </authorList>
    </citation>
    <scope>IDENTIFICATION</scope>
</reference>
<proteinExistence type="inferred from homology"/>
<keyword evidence="3" id="KW-1003">Cell membrane</keyword>
<evidence type="ECO:0000256" key="1">
    <source>
        <dbReference type="ARBA" id="ARBA00004609"/>
    </source>
</evidence>
<dbReference type="GeneID" id="114783423"/>
<evidence type="ECO:0000256" key="7">
    <source>
        <dbReference type="ARBA" id="ARBA00023180"/>
    </source>
</evidence>
<feature type="signal peptide" evidence="10">
    <location>
        <begin position="1"/>
        <end position="23"/>
    </location>
</feature>
<evidence type="ECO:0000313" key="11">
    <source>
        <dbReference type="Ensembl" id="ENSDCDP00010025212.1"/>
    </source>
</evidence>
<evidence type="ECO:0000256" key="3">
    <source>
        <dbReference type="ARBA" id="ARBA00022475"/>
    </source>
</evidence>
<keyword evidence="12" id="KW-1185">Reference proteome</keyword>
<keyword evidence="4" id="KW-0336">GPI-anchor</keyword>
<feature type="region of interest" description="Disordered" evidence="9">
    <location>
        <begin position="117"/>
        <end position="137"/>
    </location>
</feature>
<dbReference type="RefSeq" id="XP_028824742.1">
    <property type="nucleotide sequence ID" value="XM_028968909.1"/>
</dbReference>
<dbReference type="PANTHER" id="PTHR15902">
    <property type="entry name" value="NEURITIN-RELATED"/>
    <property type="match status" value="1"/>
</dbReference>
<dbReference type="Ensembl" id="ENSDCDT00010031230.1">
    <property type="protein sequence ID" value="ENSDCDP00010025212.1"/>
    <property type="gene ID" value="ENSDCDG00010016019.1"/>
</dbReference>
<feature type="compositionally biased region" description="Polar residues" evidence="9">
    <location>
        <begin position="117"/>
        <end position="129"/>
    </location>
</feature>
<evidence type="ECO:0000256" key="10">
    <source>
        <dbReference type="SAM" id="SignalP"/>
    </source>
</evidence>
<evidence type="ECO:0000256" key="6">
    <source>
        <dbReference type="ARBA" id="ARBA00023136"/>
    </source>
</evidence>
<gene>
    <name evidence="11" type="primary">LOC114783423</name>
</gene>
<dbReference type="InterPro" id="IPR026144">
    <property type="entry name" value="Neuritin_fam"/>
</dbReference>
<dbReference type="GO" id="GO:0098552">
    <property type="term" value="C:side of membrane"/>
    <property type="evidence" value="ECO:0007669"/>
    <property type="project" value="UniProtKB-KW"/>
</dbReference>
<evidence type="ECO:0000256" key="8">
    <source>
        <dbReference type="ARBA" id="ARBA00023288"/>
    </source>
</evidence>
<dbReference type="Proteomes" id="UP000694580">
    <property type="component" value="Unplaced"/>
</dbReference>
<evidence type="ECO:0000256" key="5">
    <source>
        <dbReference type="ARBA" id="ARBA00022729"/>
    </source>
</evidence>
<name>A0AAY4BX79_9TELE</name>
<accession>A0AAY4BX79</accession>
<dbReference type="Pfam" id="PF15056">
    <property type="entry name" value="NRN1"/>
    <property type="match status" value="1"/>
</dbReference>
<comment type="similarity">
    <text evidence="2">Belongs to the neuritin family.</text>
</comment>
<organism evidence="11 12">
    <name type="scientific">Denticeps clupeoides</name>
    <name type="common">denticle herring</name>
    <dbReference type="NCBI Taxonomy" id="299321"/>
    <lineage>
        <taxon>Eukaryota</taxon>
        <taxon>Metazoa</taxon>
        <taxon>Chordata</taxon>
        <taxon>Craniata</taxon>
        <taxon>Vertebrata</taxon>
        <taxon>Euteleostomi</taxon>
        <taxon>Actinopterygii</taxon>
        <taxon>Neopterygii</taxon>
        <taxon>Teleostei</taxon>
        <taxon>Clupei</taxon>
        <taxon>Clupeiformes</taxon>
        <taxon>Denticipitoidei</taxon>
        <taxon>Denticipitidae</taxon>
        <taxon>Denticeps</taxon>
    </lineage>
</organism>
<dbReference type="PANTHER" id="PTHR15902:SF6">
    <property type="entry name" value="NEURITIN 1-LIKE B"/>
    <property type="match status" value="1"/>
</dbReference>
<dbReference type="GO" id="GO:0005886">
    <property type="term" value="C:plasma membrane"/>
    <property type="evidence" value="ECO:0007669"/>
    <property type="project" value="UniProtKB-SubCell"/>
</dbReference>
<dbReference type="GeneTree" id="ENSGT00530000063853"/>
<keyword evidence="7" id="KW-0325">Glycoprotein</keyword>
<protein>
    <submittedName>
        <fullName evidence="11">Uncharacterized protein</fullName>
    </submittedName>
</protein>
<comment type="subcellular location">
    <subcellularLocation>
        <location evidence="1">Cell membrane</location>
        <topology evidence="1">Lipid-anchor</topology>
        <topology evidence="1">GPI-anchor</topology>
    </subcellularLocation>
</comment>
<feature type="chain" id="PRO_5044188614" evidence="10">
    <location>
        <begin position="24"/>
        <end position="158"/>
    </location>
</feature>
<evidence type="ECO:0000256" key="4">
    <source>
        <dbReference type="ARBA" id="ARBA00022622"/>
    </source>
</evidence>
<dbReference type="GO" id="GO:1990138">
    <property type="term" value="P:neuron projection extension"/>
    <property type="evidence" value="ECO:0007669"/>
    <property type="project" value="TreeGrafter"/>
</dbReference>
<sequence>MSCPCLVIPLLLVCVGLLVSVRAAAVTPPCGSVYKGFAQCLLLLGDKLSSNTQTQDIRSVCRSWDEFQVCVNEVLSGCRGDAAQVWESLKAESRQGQFSGNLYETCSNQSTATIIPQSLPSTDQTNQESLKGHAPKKNPSPFVRLLPSCICSLLLLRV</sequence>
<keyword evidence="5 10" id="KW-0732">Signal</keyword>
<keyword evidence="8" id="KW-0449">Lipoprotein</keyword>
<evidence type="ECO:0000313" key="12">
    <source>
        <dbReference type="Proteomes" id="UP000694580"/>
    </source>
</evidence>
<keyword evidence="6" id="KW-0472">Membrane</keyword>
<dbReference type="AlphaFoldDB" id="A0AAY4BX79"/>